<accession>A0AAV8XUV0</accession>
<dbReference type="PANTHER" id="PTHR21301:SF11">
    <property type="entry name" value="GIY-YIG DOMAIN-CONTAINING PROTEIN"/>
    <property type="match status" value="1"/>
</dbReference>
<dbReference type="AlphaFoldDB" id="A0AAV8XUV0"/>
<proteinExistence type="predicted"/>
<gene>
    <name evidence="1" type="ORF">NQ318_011304</name>
</gene>
<name>A0AAV8XUV0_9CUCU</name>
<keyword evidence="2" id="KW-1185">Reference proteome</keyword>
<evidence type="ECO:0000313" key="2">
    <source>
        <dbReference type="Proteomes" id="UP001162162"/>
    </source>
</evidence>
<reference evidence="1" key="1">
    <citation type="journal article" date="2023" name="Insect Mol. Biol.">
        <title>Genome sequencing provides insights into the evolution of gene families encoding plant cell wall-degrading enzymes in longhorned beetles.</title>
        <authorList>
            <person name="Shin N.R."/>
            <person name="Okamura Y."/>
            <person name="Kirsch R."/>
            <person name="Pauchet Y."/>
        </authorList>
    </citation>
    <scope>NUCLEOTIDE SEQUENCE</scope>
    <source>
        <strain evidence="1">AMC_N1</strain>
    </source>
</reference>
<dbReference type="PANTHER" id="PTHR21301">
    <property type="entry name" value="REVERSE TRANSCRIPTASE"/>
    <property type="match status" value="1"/>
</dbReference>
<organism evidence="1 2">
    <name type="scientific">Aromia moschata</name>
    <dbReference type="NCBI Taxonomy" id="1265417"/>
    <lineage>
        <taxon>Eukaryota</taxon>
        <taxon>Metazoa</taxon>
        <taxon>Ecdysozoa</taxon>
        <taxon>Arthropoda</taxon>
        <taxon>Hexapoda</taxon>
        <taxon>Insecta</taxon>
        <taxon>Pterygota</taxon>
        <taxon>Neoptera</taxon>
        <taxon>Endopterygota</taxon>
        <taxon>Coleoptera</taxon>
        <taxon>Polyphaga</taxon>
        <taxon>Cucujiformia</taxon>
        <taxon>Chrysomeloidea</taxon>
        <taxon>Cerambycidae</taxon>
        <taxon>Cerambycinae</taxon>
        <taxon>Callichromatini</taxon>
        <taxon>Aromia</taxon>
    </lineage>
</organism>
<dbReference type="Proteomes" id="UP001162162">
    <property type="component" value="Unassembled WGS sequence"/>
</dbReference>
<evidence type="ECO:0000313" key="1">
    <source>
        <dbReference type="EMBL" id="KAJ8942891.1"/>
    </source>
</evidence>
<comment type="caution">
    <text evidence="1">The sequence shown here is derived from an EMBL/GenBank/DDBJ whole genome shotgun (WGS) entry which is preliminary data.</text>
</comment>
<sequence length="225" mass="26887">MSVESFTSEYNIQVSLKGLYNTLQLWGLLASKRSNFGLRYLYLLTYHPQLFVLTFAMKKFGGKDDYFQLVQAYLQLKAIITMKTDHKTHLMDDILADIPPVRDEHQRVYYYEIQLRFHILVNSDLKKKPKCWFRYINDTLVIWPHGWSALSEFLQHLNSLHTKIKFTKDIEGDGKPLFLYVLVSREANNRLAYAEYRKKLRKNEYKENFDNKNNNTKFILKELRT</sequence>
<protein>
    <submittedName>
        <fullName evidence="1">Uncharacterized protein</fullName>
    </submittedName>
</protein>
<dbReference type="EMBL" id="JAPWTK010000309">
    <property type="protein sequence ID" value="KAJ8942891.1"/>
    <property type="molecule type" value="Genomic_DNA"/>
</dbReference>